<feature type="transmembrane region" description="Helical" evidence="1">
    <location>
        <begin position="87"/>
        <end position="107"/>
    </location>
</feature>
<dbReference type="EMBL" id="MK071984">
    <property type="protein sequence ID" value="AYV76439.1"/>
    <property type="molecule type" value="Genomic_DNA"/>
</dbReference>
<feature type="transmembrane region" description="Helical" evidence="1">
    <location>
        <begin position="200"/>
        <end position="226"/>
    </location>
</feature>
<evidence type="ECO:0008006" key="3">
    <source>
        <dbReference type="Google" id="ProtNLM"/>
    </source>
</evidence>
<reference evidence="2" key="1">
    <citation type="submission" date="2018-10" db="EMBL/GenBank/DDBJ databases">
        <title>Hidden diversity of soil giant viruses.</title>
        <authorList>
            <person name="Schulz F."/>
            <person name="Alteio L."/>
            <person name="Goudeau D."/>
            <person name="Ryan E.M."/>
            <person name="Malmstrom R.R."/>
            <person name="Blanchard J."/>
            <person name="Woyke T."/>
        </authorList>
    </citation>
    <scope>NUCLEOTIDE SEQUENCE</scope>
    <source>
        <strain evidence="2">TEV1</strain>
    </source>
</reference>
<proteinExistence type="predicted"/>
<protein>
    <recommendedName>
        <fullName evidence="3">Transmembrane protein</fullName>
    </recommendedName>
</protein>
<keyword evidence="1" id="KW-1133">Transmembrane helix</keyword>
<organism evidence="2">
    <name type="scientific">Terrestrivirus sp</name>
    <dbReference type="NCBI Taxonomy" id="2487775"/>
    <lineage>
        <taxon>Viruses</taxon>
        <taxon>Varidnaviria</taxon>
        <taxon>Bamfordvirae</taxon>
        <taxon>Nucleocytoviricota</taxon>
        <taxon>Megaviricetes</taxon>
        <taxon>Imitervirales</taxon>
        <taxon>Mimiviridae</taxon>
        <taxon>Klosneuvirinae</taxon>
    </lineage>
</organism>
<keyword evidence="1" id="KW-0472">Membrane</keyword>
<feature type="transmembrane region" description="Helical" evidence="1">
    <location>
        <begin position="162"/>
        <end position="180"/>
    </location>
</feature>
<evidence type="ECO:0000313" key="2">
    <source>
        <dbReference type="EMBL" id="AYV76439.1"/>
    </source>
</evidence>
<name>A0A3G4ZSN1_9VIRU</name>
<feature type="transmembrane region" description="Helical" evidence="1">
    <location>
        <begin position="127"/>
        <end position="155"/>
    </location>
</feature>
<keyword evidence="1" id="KW-0812">Transmembrane</keyword>
<evidence type="ECO:0000256" key="1">
    <source>
        <dbReference type="SAM" id="Phobius"/>
    </source>
</evidence>
<accession>A0A3G4ZSN1</accession>
<gene>
    <name evidence="2" type="ORF">Terrestrivirus6_65</name>
</gene>
<sequence>MQKGLLSDYQVVYDPLIPEPGLRPPSDVTIDVYKEMDSDSDSQPDSGLNSDIDLEEPTIYLLNNDLENHQNHQNHQSRQNHQDKKKLKIFSISIIIFCAICMIFYIIQLSISARLKDEPLDEISLKLYKLNFLCGLLGTIITFISLCVIIFGTYCQKKQNHVCIGFFVLAFYLLQLASIIKTNSIFNDVSNYTELNILLYIQFSISILVILGPVVSAILLIIGYGLHKLMSHYTSKYKSKQKQISIYL</sequence>